<dbReference type="AlphaFoldDB" id="A0A0S7C4P1"/>
<dbReference type="InterPro" id="IPR031778">
    <property type="entry name" value="Sortilin_N"/>
</dbReference>
<keyword evidence="5" id="KW-1185">Reference proteome</keyword>
<protein>
    <submittedName>
        <fullName evidence="4">Protein containing Por secretion system C-terminal sorting domain</fullName>
    </submittedName>
</protein>
<dbReference type="SUPFAM" id="SSF110296">
    <property type="entry name" value="Oligoxyloglucan reducing end-specific cellobiohydrolase"/>
    <property type="match status" value="1"/>
</dbReference>
<dbReference type="NCBIfam" id="TIGR04183">
    <property type="entry name" value="Por_Secre_tail"/>
    <property type="match status" value="1"/>
</dbReference>
<dbReference type="InterPro" id="IPR026444">
    <property type="entry name" value="Secre_tail"/>
</dbReference>
<dbReference type="OrthoDB" id="9757809at2"/>
<dbReference type="InterPro" id="IPR015943">
    <property type="entry name" value="WD40/YVTN_repeat-like_dom_sf"/>
</dbReference>
<dbReference type="Pfam" id="PF15902">
    <property type="entry name" value="Sortilin-Vps10"/>
    <property type="match status" value="1"/>
</dbReference>
<evidence type="ECO:0000256" key="1">
    <source>
        <dbReference type="ARBA" id="ARBA00022737"/>
    </source>
</evidence>
<sequence length="864" mass="95003">MKTNYRYYPVIFSLFLLLGGGVWLYLQAPRQEKEGHHMLARTGLKKEPGYLPNDWLSRQRTYPQGRIKTEHYLKAVRDAHQMHRSLSRGSYSWEPAGPTNIGGRITDIEMPAGSFSTIYVGTASGGIFKTDNSGADWTNIFDQAATISIGDLAVGRQNTDLLYAGTGEANASSQSFRGDGIYKSTDGGATWTHTGLDESAYIGRIVIDYQNEERVFAAACGNLFTPDGHRGIYRTIDGGANWEQVLFISDSTSGIDLVQHPTNPDILYAAMWERMRGLNYRRSFGPSSGIWMTVNGGDTWTKLQGGLPQGNQVGRIGLAISPSDPERLYAFFDTSSGEAVYRTDNGGQNWIRTNDNAIQGMNSSFGWYFGQIRVSPVNPDVIYLLGVDLHYSTNGGDSYIQLAGYYNSDEIHVDHHALYIHPSTGRVYEGNDGGFYFSDDMGLNWTWINNLPITQFYDIEIDYLNPARLIGGTQDNNTIRTSAGSADGWDAILGGDGFYSLVDYTRSNMVYAEYQWGMLHKSANFGNSMSYIGDAWSNDRVNWSAPVVMHPQNPNILYFGTYRVWRTSNGGNSWSAVSQDLTKGDDGSTYHTITTLAVSGIDPDIVLAGTDDGKVHISVNGGALWTDISAGLPDRWITRVAADPFDVNTIYATCSGFRWDEPLAHVYRSTDLGNSWEPISNNLPELPVNAFVADPTRPGRYFVGTDAGVFMSRDYGQSWESMNLGLGNVPVTTMKIHDAEEMLVIGTYGLSAYRLHLAELSVDLPQLPEPSSSLALVSVYPLPCNAEPAGGCWAKISSPAGQNADIRLYDLKGRLVAPVQNISLKPGVNTIPLNILTHSDHAPGYYLVTVTSGKQSVSKKIMIL</sequence>
<dbReference type="CDD" id="cd15482">
    <property type="entry name" value="Sialidase_non-viral"/>
    <property type="match status" value="1"/>
</dbReference>
<dbReference type="STRING" id="1678841.TBC1_12954"/>
<feature type="domain" description="Sortilin N-terminal" evidence="3">
    <location>
        <begin position="181"/>
        <end position="305"/>
    </location>
</feature>
<dbReference type="EMBL" id="DF968183">
    <property type="protein sequence ID" value="GAP45134.1"/>
    <property type="molecule type" value="Genomic_DNA"/>
</dbReference>
<keyword evidence="2" id="KW-1133">Transmembrane helix</keyword>
<dbReference type="PANTHER" id="PTHR12106:SF27">
    <property type="entry name" value="SORTILIN-RELATED RECEPTOR"/>
    <property type="match status" value="1"/>
</dbReference>
<organism evidence="4">
    <name type="scientific">Lentimicrobium saccharophilum</name>
    <dbReference type="NCBI Taxonomy" id="1678841"/>
    <lineage>
        <taxon>Bacteria</taxon>
        <taxon>Pseudomonadati</taxon>
        <taxon>Bacteroidota</taxon>
        <taxon>Bacteroidia</taxon>
        <taxon>Bacteroidales</taxon>
        <taxon>Lentimicrobiaceae</taxon>
        <taxon>Lentimicrobium</taxon>
    </lineage>
</organism>
<evidence type="ECO:0000313" key="5">
    <source>
        <dbReference type="Proteomes" id="UP000053091"/>
    </source>
</evidence>
<name>A0A0S7C4P1_9BACT</name>
<dbReference type="InterPro" id="IPR036278">
    <property type="entry name" value="Sialidase_sf"/>
</dbReference>
<keyword evidence="2" id="KW-0812">Transmembrane</keyword>
<dbReference type="Gene3D" id="2.130.10.10">
    <property type="entry name" value="YVTN repeat-like/Quinoprotein amine dehydrogenase"/>
    <property type="match status" value="5"/>
</dbReference>
<dbReference type="Proteomes" id="UP000053091">
    <property type="component" value="Unassembled WGS sequence"/>
</dbReference>
<dbReference type="PATRIC" id="fig|1678841.3.peg.3726"/>
<dbReference type="RefSeq" id="WP_082189681.1">
    <property type="nucleotide sequence ID" value="NZ_DF968183.1"/>
</dbReference>
<dbReference type="SUPFAM" id="SSF50939">
    <property type="entry name" value="Sialidases"/>
    <property type="match status" value="1"/>
</dbReference>
<dbReference type="InterPro" id="IPR050310">
    <property type="entry name" value="VPS10-sortilin"/>
</dbReference>
<proteinExistence type="predicted"/>
<accession>A0A0S7C4P1</accession>
<keyword evidence="2" id="KW-0472">Membrane</keyword>
<evidence type="ECO:0000313" key="4">
    <source>
        <dbReference type="EMBL" id="GAP45134.1"/>
    </source>
</evidence>
<feature type="transmembrane region" description="Helical" evidence="2">
    <location>
        <begin position="7"/>
        <end position="26"/>
    </location>
</feature>
<keyword evidence="1" id="KW-0677">Repeat</keyword>
<evidence type="ECO:0000259" key="3">
    <source>
        <dbReference type="Pfam" id="PF15902"/>
    </source>
</evidence>
<evidence type="ECO:0000256" key="2">
    <source>
        <dbReference type="SAM" id="Phobius"/>
    </source>
</evidence>
<dbReference type="PANTHER" id="PTHR12106">
    <property type="entry name" value="SORTILIN RELATED"/>
    <property type="match status" value="1"/>
</dbReference>
<reference evidence="4" key="1">
    <citation type="journal article" date="2015" name="Genome Announc.">
        <title>Draft Genome Sequence of Bacteroidales Strain TBC1, a Novel Isolate from a Methanogenic Wastewater Treatment System.</title>
        <authorList>
            <person name="Tourlousse D.M."/>
            <person name="Matsuura N."/>
            <person name="Sun L."/>
            <person name="Toyonaga M."/>
            <person name="Kuroda K."/>
            <person name="Ohashi A."/>
            <person name="Cruz R."/>
            <person name="Yamaguchi T."/>
            <person name="Sekiguchi Y."/>
        </authorList>
    </citation>
    <scope>NUCLEOTIDE SEQUENCE [LARGE SCALE GENOMIC DNA]</scope>
    <source>
        <strain evidence="4">TBC1</strain>
    </source>
</reference>
<gene>
    <name evidence="4" type="ORF">TBC1_12954</name>
</gene>